<protein>
    <submittedName>
        <fullName evidence="2">Helix-turn-helix domain-containing protein</fullName>
    </submittedName>
</protein>
<dbReference type="InterPro" id="IPR009057">
    <property type="entry name" value="Homeodomain-like_sf"/>
</dbReference>
<name>A0A838CL19_9CORY</name>
<organism evidence="2 3">
    <name type="scientific">Corynebacterium wankanglinii</name>
    <dbReference type="NCBI Taxonomy" id="2735136"/>
    <lineage>
        <taxon>Bacteria</taxon>
        <taxon>Bacillati</taxon>
        <taxon>Actinomycetota</taxon>
        <taxon>Actinomycetes</taxon>
        <taxon>Mycobacteriales</taxon>
        <taxon>Corynebacteriaceae</taxon>
        <taxon>Corynebacterium</taxon>
    </lineage>
</organism>
<reference evidence="2 3" key="1">
    <citation type="submission" date="2020-05" db="EMBL/GenBank/DDBJ databases">
        <title>Descriptions of Corynebacterium xxxx sp. nov., Corynebacterium yyyy sp. nov. and Corynebacterium zzzz sp. nov.</title>
        <authorList>
            <person name="Zhang G."/>
        </authorList>
    </citation>
    <scope>NUCLEOTIDE SEQUENCE [LARGE SCALE GENOMIC DNA]</scope>
    <source>
        <strain evidence="3">zg-915</strain>
    </source>
</reference>
<sequence length="97" mass="11186">MRQRHREDGYEALEPRSKRPRTNPRALQESVTDRILELREELTKRGTDAGANTIRWLLQQESVDPPPAASTIHRVLAATGHITPQAQERPHSPWTRF</sequence>
<dbReference type="SUPFAM" id="SSF46689">
    <property type="entry name" value="Homeodomain-like"/>
    <property type="match status" value="1"/>
</dbReference>
<gene>
    <name evidence="2" type="ORF">HMC16_09335</name>
</gene>
<comment type="caution">
    <text evidence="2">The sequence shown here is derived from an EMBL/GenBank/DDBJ whole genome shotgun (WGS) entry which is preliminary data.</text>
</comment>
<feature type="region of interest" description="Disordered" evidence="1">
    <location>
        <begin position="1"/>
        <end position="28"/>
    </location>
</feature>
<dbReference type="Proteomes" id="UP000581408">
    <property type="component" value="Unassembled WGS sequence"/>
</dbReference>
<accession>A0A838CL19</accession>
<evidence type="ECO:0000256" key="1">
    <source>
        <dbReference type="SAM" id="MobiDB-lite"/>
    </source>
</evidence>
<feature type="compositionally biased region" description="Basic and acidic residues" evidence="1">
    <location>
        <begin position="1"/>
        <end position="17"/>
    </location>
</feature>
<evidence type="ECO:0000313" key="2">
    <source>
        <dbReference type="EMBL" id="MBA1835911.1"/>
    </source>
</evidence>
<dbReference type="Pfam" id="PF13565">
    <property type="entry name" value="HTH_32"/>
    <property type="match status" value="1"/>
</dbReference>
<evidence type="ECO:0000313" key="3">
    <source>
        <dbReference type="Proteomes" id="UP000581408"/>
    </source>
</evidence>
<proteinExistence type="predicted"/>
<dbReference type="EMBL" id="JABFEE010000010">
    <property type="protein sequence ID" value="MBA1835911.1"/>
    <property type="molecule type" value="Genomic_DNA"/>
</dbReference>
<dbReference type="AlphaFoldDB" id="A0A838CL19"/>